<dbReference type="AlphaFoldDB" id="A0A9W4D751"/>
<comment type="caution">
    <text evidence="1">The sequence shown here is derived from an EMBL/GenBank/DDBJ whole genome shotgun (WGS) entry which is preliminary data.</text>
</comment>
<dbReference type="Proteomes" id="UP000683417">
    <property type="component" value="Unassembled WGS sequence"/>
</dbReference>
<reference evidence="1" key="1">
    <citation type="submission" date="2020-10" db="EMBL/GenBank/DDBJ databases">
        <authorList>
            <person name="Muller C M."/>
        </authorList>
    </citation>
    <scope>NUCLEOTIDE SEQUENCE</scope>
    <source>
        <strain evidence="1">THUN-12</strain>
    </source>
</reference>
<dbReference type="EMBL" id="CAJHIT010000006">
    <property type="protein sequence ID" value="CAD6502575.1"/>
    <property type="molecule type" value="Genomic_DNA"/>
</dbReference>
<accession>A0A9W4D751</accession>
<protein>
    <submittedName>
        <fullName evidence="1">BgTH12-05166</fullName>
    </submittedName>
</protein>
<gene>
    <name evidence="1" type="ORF">BGTH12_LOCUS3933</name>
</gene>
<evidence type="ECO:0000313" key="1">
    <source>
        <dbReference type="EMBL" id="CAD6502575.1"/>
    </source>
</evidence>
<sequence length="63" mass="7877">HHLLLTHGKFHPVWQYLPHCRQKQLVFYSIVKPLLQDLVMLRWKDKRHRRHLFSALFQRKLTH</sequence>
<organism evidence="1 2">
    <name type="scientific">Blumeria graminis f. sp. triticale</name>
    <dbReference type="NCBI Taxonomy" id="1689686"/>
    <lineage>
        <taxon>Eukaryota</taxon>
        <taxon>Fungi</taxon>
        <taxon>Dikarya</taxon>
        <taxon>Ascomycota</taxon>
        <taxon>Pezizomycotina</taxon>
        <taxon>Leotiomycetes</taxon>
        <taxon>Erysiphales</taxon>
        <taxon>Erysiphaceae</taxon>
        <taxon>Blumeria</taxon>
    </lineage>
</organism>
<evidence type="ECO:0000313" key="2">
    <source>
        <dbReference type="Proteomes" id="UP000683417"/>
    </source>
</evidence>
<name>A0A9W4D751_BLUGR</name>
<proteinExistence type="predicted"/>
<feature type="non-terminal residue" evidence="1">
    <location>
        <position position="1"/>
    </location>
</feature>